<dbReference type="InterPro" id="IPR011041">
    <property type="entry name" value="Quinoprot_gluc/sorb_DH_b-prop"/>
</dbReference>
<dbReference type="Pfam" id="PF07995">
    <property type="entry name" value="GSDH"/>
    <property type="match status" value="1"/>
</dbReference>
<keyword evidence="5" id="KW-1185">Reference proteome</keyword>
<evidence type="ECO:0000256" key="1">
    <source>
        <dbReference type="SAM" id="MobiDB-lite"/>
    </source>
</evidence>
<evidence type="ECO:0000259" key="3">
    <source>
        <dbReference type="Pfam" id="PF07995"/>
    </source>
</evidence>
<protein>
    <submittedName>
        <fullName evidence="4">Glucose / Sorbosone dehydrogenase</fullName>
    </submittedName>
</protein>
<dbReference type="Gene3D" id="2.120.10.30">
    <property type="entry name" value="TolB, C-terminal domain"/>
    <property type="match status" value="1"/>
</dbReference>
<keyword evidence="2" id="KW-0732">Signal</keyword>
<feature type="chain" id="PRO_5038861396" evidence="2">
    <location>
        <begin position="28"/>
        <end position="282"/>
    </location>
</feature>
<dbReference type="SUPFAM" id="SSF50952">
    <property type="entry name" value="Soluble quinoprotein glucose dehydrogenase"/>
    <property type="match status" value="1"/>
</dbReference>
<proteinExistence type="predicted"/>
<accession>A0A1H4BTK7</accession>
<feature type="region of interest" description="Disordered" evidence="1">
    <location>
        <begin position="22"/>
        <end position="57"/>
    </location>
</feature>
<dbReference type="PANTHER" id="PTHR19328">
    <property type="entry name" value="HEDGEHOG-INTERACTING PROTEIN"/>
    <property type="match status" value="1"/>
</dbReference>
<dbReference type="InterPro" id="IPR012938">
    <property type="entry name" value="Glc/Sorbosone_DH"/>
</dbReference>
<name>A0A1H4BTK7_9ACTO</name>
<gene>
    <name evidence="4" type="ORF">SAMN02910418_01772</name>
</gene>
<evidence type="ECO:0000313" key="4">
    <source>
        <dbReference type="EMBL" id="SEA51438.1"/>
    </source>
</evidence>
<organism evidence="4 5">
    <name type="scientific">Bowdeniella nasicola</name>
    <dbReference type="NCBI Taxonomy" id="208480"/>
    <lineage>
        <taxon>Bacteria</taxon>
        <taxon>Bacillati</taxon>
        <taxon>Actinomycetota</taxon>
        <taxon>Actinomycetes</taxon>
        <taxon>Actinomycetales</taxon>
        <taxon>Actinomycetaceae</taxon>
        <taxon>Bowdeniella</taxon>
    </lineage>
</organism>
<dbReference type="EMBL" id="FNQV01000010">
    <property type="protein sequence ID" value="SEA51438.1"/>
    <property type="molecule type" value="Genomic_DNA"/>
</dbReference>
<feature type="domain" description="Glucose/Sorbosone dehydrogenase" evidence="3">
    <location>
        <begin position="39"/>
        <end position="265"/>
    </location>
</feature>
<feature type="compositionally biased region" description="Low complexity" evidence="1">
    <location>
        <begin position="30"/>
        <end position="39"/>
    </location>
</feature>
<dbReference type="AlphaFoldDB" id="A0A1H4BTK7"/>
<dbReference type="InterPro" id="IPR011042">
    <property type="entry name" value="6-blade_b-propeller_TolB-like"/>
</dbReference>
<dbReference type="Proteomes" id="UP000199288">
    <property type="component" value="Unassembled WGS sequence"/>
</dbReference>
<evidence type="ECO:0000256" key="2">
    <source>
        <dbReference type="SAM" id="SignalP"/>
    </source>
</evidence>
<feature type="signal peptide" evidence="2">
    <location>
        <begin position="1"/>
        <end position="27"/>
    </location>
</feature>
<dbReference type="PANTHER" id="PTHR19328:SF13">
    <property type="entry name" value="HIPL1 PROTEIN"/>
    <property type="match status" value="1"/>
</dbReference>
<dbReference type="PROSITE" id="PS51257">
    <property type="entry name" value="PROKAR_LIPOPROTEIN"/>
    <property type="match status" value="1"/>
</dbReference>
<reference evidence="5" key="1">
    <citation type="submission" date="2016-10" db="EMBL/GenBank/DDBJ databases">
        <authorList>
            <person name="Varghese N."/>
            <person name="Submissions S."/>
        </authorList>
    </citation>
    <scope>NUCLEOTIDE SEQUENCE [LARGE SCALE GENOMIC DNA]</scope>
    <source>
        <strain evidence="5">KPR-1</strain>
    </source>
</reference>
<sequence>MTPKRRASTLALIAALAVASCSSPVPPAASPSASQTVSAENAEDSNRVQRYGLTDDGGQLRLSEPETILEGIPAAGNHNGGRIAFGPDGKLHVGTGDAGQRELSQDLDSLAGKILRLNPDGSRPADNPFDGSFVYSYGHRNVQGLAWTADGTMYASEFGASTFDELNRIEPGGNYGWPEAEGDSGGAFLDPVAQWATSEASPSGIAIRGEDVFIANLRGRSIRRVNLTDPGKQQLYLAEENTRFRDVAVSPTGEIWVLTNNTDGRGDPGPDDDRLLRLDVDD</sequence>
<evidence type="ECO:0000313" key="5">
    <source>
        <dbReference type="Proteomes" id="UP000199288"/>
    </source>
</evidence>